<keyword evidence="1" id="KW-1133">Transmembrane helix</keyword>
<sequence>MLLFQFRKWWIRAKYIAVFLLVSIILYELFHWIGGWFEPVGRYREPVGKAVKAFRAEESAGEPKTIADRLLFFYKYGE</sequence>
<dbReference type="OrthoDB" id="2691647at2"/>
<feature type="transmembrane region" description="Helical" evidence="1">
    <location>
        <begin position="12"/>
        <end position="33"/>
    </location>
</feature>
<evidence type="ECO:0000313" key="3">
    <source>
        <dbReference type="Proteomes" id="UP000282311"/>
    </source>
</evidence>
<reference evidence="2 3" key="1">
    <citation type="journal article" date="2007" name="Int. J. Syst. Evol. Microbiol.">
        <title>Paenibacillus ginsengarvi sp. nov., isolated from soil from ginseng cultivation.</title>
        <authorList>
            <person name="Yoon M.H."/>
            <person name="Ten L.N."/>
            <person name="Im W.T."/>
        </authorList>
    </citation>
    <scope>NUCLEOTIDE SEQUENCE [LARGE SCALE GENOMIC DNA]</scope>
    <source>
        <strain evidence="2 3">KCTC 13059</strain>
    </source>
</reference>
<keyword evidence="1" id="KW-0472">Membrane</keyword>
<keyword evidence="3" id="KW-1185">Reference proteome</keyword>
<evidence type="ECO:0000313" key="2">
    <source>
        <dbReference type="EMBL" id="RKN84659.1"/>
    </source>
</evidence>
<gene>
    <name evidence="2" type="ORF">D7M11_11740</name>
</gene>
<dbReference type="EMBL" id="RBAH01000007">
    <property type="protein sequence ID" value="RKN84659.1"/>
    <property type="molecule type" value="Genomic_DNA"/>
</dbReference>
<evidence type="ECO:0000256" key="1">
    <source>
        <dbReference type="SAM" id="Phobius"/>
    </source>
</evidence>
<dbReference type="Proteomes" id="UP000282311">
    <property type="component" value="Unassembled WGS sequence"/>
</dbReference>
<dbReference type="Pfam" id="PF14004">
    <property type="entry name" value="DUF4227"/>
    <property type="match status" value="1"/>
</dbReference>
<dbReference type="AlphaFoldDB" id="A0A3B0CK54"/>
<comment type="caution">
    <text evidence="2">The sequence shown here is derived from an EMBL/GenBank/DDBJ whole genome shotgun (WGS) entry which is preliminary data.</text>
</comment>
<protein>
    <submittedName>
        <fullName evidence="2">DUF4227 family protein</fullName>
    </submittedName>
</protein>
<dbReference type="RefSeq" id="WP_120747402.1">
    <property type="nucleotide sequence ID" value="NZ_RBAH01000007.1"/>
</dbReference>
<dbReference type="InterPro" id="IPR025321">
    <property type="entry name" value="DUF4227"/>
</dbReference>
<accession>A0A3B0CK54</accession>
<name>A0A3B0CK54_9BACL</name>
<keyword evidence="1" id="KW-0812">Transmembrane</keyword>
<organism evidence="2 3">
    <name type="scientific">Paenibacillus ginsengarvi</name>
    <dbReference type="NCBI Taxonomy" id="400777"/>
    <lineage>
        <taxon>Bacteria</taxon>
        <taxon>Bacillati</taxon>
        <taxon>Bacillota</taxon>
        <taxon>Bacilli</taxon>
        <taxon>Bacillales</taxon>
        <taxon>Paenibacillaceae</taxon>
        <taxon>Paenibacillus</taxon>
    </lineage>
</organism>
<proteinExistence type="predicted"/>